<dbReference type="PANTHER" id="PTHR30344">
    <property type="entry name" value="6-PHOSPHOGLUCONOLACTONASE-RELATED"/>
    <property type="match status" value="1"/>
</dbReference>
<dbReference type="Pfam" id="PF10282">
    <property type="entry name" value="Lactonase"/>
    <property type="match status" value="1"/>
</dbReference>
<dbReference type="Proteomes" id="UP001247805">
    <property type="component" value="Unassembled WGS sequence"/>
</dbReference>
<dbReference type="InterPro" id="IPR015943">
    <property type="entry name" value="WD40/YVTN_repeat-like_dom_sf"/>
</dbReference>
<keyword evidence="5" id="KW-1185">Reference proteome</keyword>
<accession>A0ABU3T117</accession>
<dbReference type="GO" id="GO:0016787">
    <property type="term" value="F:hydrolase activity"/>
    <property type="evidence" value="ECO:0007669"/>
    <property type="project" value="UniProtKB-KW"/>
</dbReference>
<feature type="signal peptide" evidence="3">
    <location>
        <begin position="1"/>
        <end position="20"/>
    </location>
</feature>
<evidence type="ECO:0000313" key="4">
    <source>
        <dbReference type="EMBL" id="MDU0355948.1"/>
    </source>
</evidence>
<proteinExistence type="inferred from homology"/>
<comment type="similarity">
    <text evidence="1">Belongs to the cycloisomerase 2 family.</text>
</comment>
<keyword evidence="2" id="KW-0313">Glucose metabolism</keyword>
<name>A0ABU3T117_9ALTE</name>
<keyword evidence="3" id="KW-0732">Signal</keyword>
<dbReference type="EC" id="3.1.1.-" evidence="4"/>
<dbReference type="PANTHER" id="PTHR30344:SF1">
    <property type="entry name" value="6-PHOSPHOGLUCONOLACTONASE"/>
    <property type="match status" value="1"/>
</dbReference>
<dbReference type="RefSeq" id="WP_316027462.1">
    <property type="nucleotide sequence ID" value="NZ_JAWDIO010000002.1"/>
</dbReference>
<evidence type="ECO:0000256" key="3">
    <source>
        <dbReference type="SAM" id="SignalP"/>
    </source>
</evidence>
<feature type="chain" id="PRO_5046236215" evidence="3">
    <location>
        <begin position="21"/>
        <end position="363"/>
    </location>
</feature>
<dbReference type="SUPFAM" id="SSF50974">
    <property type="entry name" value="Nitrous oxide reductase, N-terminal domain"/>
    <property type="match status" value="1"/>
</dbReference>
<comment type="caution">
    <text evidence="4">The sequence shown here is derived from an EMBL/GenBank/DDBJ whole genome shotgun (WGS) entry which is preliminary data.</text>
</comment>
<dbReference type="InterPro" id="IPR050282">
    <property type="entry name" value="Cycloisomerase_2"/>
</dbReference>
<protein>
    <submittedName>
        <fullName evidence="4">Lactonase family protein</fullName>
        <ecNumber evidence="4">3.1.1.-</ecNumber>
    </submittedName>
</protein>
<dbReference type="EMBL" id="JAWDIO010000002">
    <property type="protein sequence ID" value="MDU0355948.1"/>
    <property type="molecule type" value="Genomic_DNA"/>
</dbReference>
<gene>
    <name evidence="4" type="ORF">RS130_20475</name>
</gene>
<sequence length="363" mass="39335">MKLKAILCGLSMLAAQATFAAQQEFLIGTYTQDGSEGVYRIVLDDTKQELKNIGLVASAVNPSYLSIDSQTKNILAATGKQQGGIASFKWNNNTAKFDLVQQVEGLGRGACHIATNPDGSKVAIADYGSGEVFMYSVDTQSLTLSKAGYFKNEGKGDNSRQEAPHMHYVEWDKTGRFLYAVDLGTDEIKLFDSQDSEFTAQVAAKLQAGDGPRHIAQHPQKAWVFGLNELSNTITVFDQDLDSGKLNAKQRVELLRDTDPDGNTASAIKVSADGRYVYAAVRGVNKISVLSVGKNGKLKLLQQHSTIGNWPRDITISADQNYLLIANQKSGDISVLARNNETGLLSATSMQLPISTPSYIGNF</sequence>
<reference evidence="4 5" key="1">
    <citation type="submission" date="2023-10" db="EMBL/GenBank/DDBJ databases">
        <title>Glaciecola aquimarina strain GGW-M5 nov., isolated from a coastal seawater.</title>
        <authorList>
            <person name="Bayburt H."/>
            <person name="Kim J.M."/>
            <person name="Choi B.J."/>
            <person name="Jeon C.O."/>
        </authorList>
    </citation>
    <scope>NUCLEOTIDE SEQUENCE [LARGE SCALE GENOMIC DNA]</scope>
    <source>
        <strain evidence="4 5">KCTC 32108</strain>
    </source>
</reference>
<keyword evidence="4" id="KW-0378">Hydrolase</keyword>
<dbReference type="Gene3D" id="2.130.10.10">
    <property type="entry name" value="YVTN repeat-like/Quinoprotein amine dehydrogenase"/>
    <property type="match status" value="1"/>
</dbReference>
<keyword evidence="2" id="KW-0119">Carbohydrate metabolism</keyword>
<dbReference type="InterPro" id="IPR011045">
    <property type="entry name" value="N2O_reductase_N"/>
</dbReference>
<organism evidence="4 5">
    <name type="scientific">Paraglaciecola aquimarina</name>
    <dbReference type="NCBI Taxonomy" id="1235557"/>
    <lineage>
        <taxon>Bacteria</taxon>
        <taxon>Pseudomonadati</taxon>
        <taxon>Pseudomonadota</taxon>
        <taxon>Gammaproteobacteria</taxon>
        <taxon>Alteromonadales</taxon>
        <taxon>Alteromonadaceae</taxon>
        <taxon>Paraglaciecola</taxon>
    </lineage>
</organism>
<evidence type="ECO:0000313" key="5">
    <source>
        <dbReference type="Proteomes" id="UP001247805"/>
    </source>
</evidence>
<evidence type="ECO:0000256" key="2">
    <source>
        <dbReference type="ARBA" id="ARBA00022526"/>
    </source>
</evidence>
<evidence type="ECO:0000256" key="1">
    <source>
        <dbReference type="ARBA" id="ARBA00005564"/>
    </source>
</evidence>
<dbReference type="InterPro" id="IPR019405">
    <property type="entry name" value="Lactonase_7-beta_prop"/>
</dbReference>